<keyword evidence="3" id="KW-1185">Reference proteome</keyword>
<accession>A0ABY3WQ72</accession>
<evidence type="ECO:0000313" key="3">
    <source>
        <dbReference type="Proteomes" id="UP000828924"/>
    </source>
</evidence>
<reference evidence="2 3" key="1">
    <citation type="submission" date="2021-03" db="EMBL/GenBank/DDBJ databases">
        <title>Complete genome of Streptomyces formicae strain 1H-GS9 (DSM 100524).</title>
        <authorList>
            <person name="Atanasov K.E."/>
            <person name="Altabella T."/>
            <person name="Ferrer A."/>
        </authorList>
    </citation>
    <scope>NUCLEOTIDE SEQUENCE [LARGE SCALE GENOMIC DNA]</scope>
    <source>
        <strain evidence="2 3">1H-GS9</strain>
    </source>
</reference>
<name>A0ABY3WQ72_9ACTN</name>
<evidence type="ECO:0000313" key="2">
    <source>
        <dbReference type="EMBL" id="UNM13800.1"/>
    </source>
</evidence>
<evidence type="ECO:0000256" key="1">
    <source>
        <dbReference type="SAM" id="MobiDB-lite"/>
    </source>
</evidence>
<dbReference type="Proteomes" id="UP000828924">
    <property type="component" value="Chromosome"/>
</dbReference>
<feature type="compositionally biased region" description="Polar residues" evidence="1">
    <location>
        <begin position="1"/>
        <end position="14"/>
    </location>
</feature>
<feature type="region of interest" description="Disordered" evidence="1">
    <location>
        <begin position="1"/>
        <end position="25"/>
    </location>
</feature>
<proteinExistence type="predicted"/>
<organism evidence="2 3">
    <name type="scientific">Streptomyces formicae</name>
    <dbReference type="NCBI Taxonomy" id="1616117"/>
    <lineage>
        <taxon>Bacteria</taxon>
        <taxon>Bacillati</taxon>
        <taxon>Actinomycetota</taxon>
        <taxon>Actinomycetes</taxon>
        <taxon>Kitasatosporales</taxon>
        <taxon>Streptomycetaceae</taxon>
        <taxon>Streptomyces</taxon>
    </lineage>
</organism>
<dbReference type="EMBL" id="CP071872">
    <property type="protein sequence ID" value="UNM13800.1"/>
    <property type="molecule type" value="Genomic_DNA"/>
</dbReference>
<gene>
    <name evidence="2" type="ORF">J4032_22160</name>
</gene>
<sequence>MTVSRQNPDGSWSPATPEPLTDDLDFEVTGSGPFEWEAWRGLSLVAHGTARTRLGLHVALYRAKRQHSGGPDA</sequence>
<protein>
    <submittedName>
        <fullName evidence="2">Uncharacterized protein</fullName>
    </submittedName>
</protein>
<dbReference type="RefSeq" id="WP_242332724.1">
    <property type="nucleotide sequence ID" value="NZ_CP071872.1"/>
</dbReference>